<dbReference type="FunFam" id="1.10.510.10:FF:000611">
    <property type="entry name" value="CMGC family protein kinase"/>
    <property type="match status" value="1"/>
</dbReference>
<dbReference type="GO" id="GO:0007165">
    <property type="term" value="P:signal transduction"/>
    <property type="evidence" value="ECO:0007669"/>
    <property type="project" value="TreeGrafter"/>
</dbReference>
<evidence type="ECO:0000256" key="6">
    <source>
        <dbReference type="ARBA" id="ARBA00022777"/>
    </source>
</evidence>
<dbReference type="PROSITE" id="PS00107">
    <property type="entry name" value="PROTEIN_KINASE_ATP"/>
    <property type="match status" value="1"/>
</dbReference>
<reference evidence="13 14" key="1">
    <citation type="submission" date="2016-04" db="EMBL/GenBank/DDBJ databases">
        <title>The genome of Intoshia linei affirms orthonectids as highly simplified spiralians.</title>
        <authorList>
            <person name="Mikhailov K.V."/>
            <person name="Slusarev G.S."/>
            <person name="Nikitin M.A."/>
            <person name="Logacheva M.D."/>
            <person name="Penin A."/>
            <person name="Aleoshin V."/>
            <person name="Panchin Y.V."/>
        </authorList>
    </citation>
    <scope>NUCLEOTIDE SEQUENCE [LARGE SCALE GENOMIC DNA]</scope>
    <source>
        <strain evidence="13">Intl2013</strain>
        <tissue evidence="13">Whole animal</tissue>
    </source>
</reference>
<dbReference type="Gene3D" id="3.30.200.20">
    <property type="entry name" value="Phosphorylase Kinase, domain 1"/>
    <property type="match status" value="1"/>
</dbReference>
<evidence type="ECO:0000313" key="14">
    <source>
        <dbReference type="Proteomes" id="UP000078046"/>
    </source>
</evidence>
<evidence type="ECO:0000256" key="9">
    <source>
        <dbReference type="ARBA" id="ARBA00048367"/>
    </source>
</evidence>
<dbReference type="Gene3D" id="1.10.510.10">
    <property type="entry name" value="Transferase(Phosphotransferase) domain 1"/>
    <property type="match status" value="1"/>
</dbReference>
<feature type="domain" description="Protein kinase" evidence="12">
    <location>
        <begin position="2"/>
        <end position="287"/>
    </location>
</feature>
<keyword evidence="4" id="KW-0808">Transferase</keyword>
<dbReference type="GO" id="GO:0004693">
    <property type="term" value="F:cyclin-dependent protein serine/threonine kinase activity"/>
    <property type="evidence" value="ECO:0007669"/>
    <property type="project" value="UniProtKB-EC"/>
</dbReference>
<accession>A0A177AXQ6</accession>
<evidence type="ECO:0000256" key="2">
    <source>
        <dbReference type="ARBA" id="ARBA00012425"/>
    </source>
</evidence>
<dbReference type="SUPFAM" id="SSF56112">
    <property type="entry name" value="Protein kinase-like (PK-like)"/>
    <property type="match status" value="1"/>
</dbReference>
<dbReference type="InterPro" id="IPR017441">
    <property type="entry name" value="Protein_kinase_ATP_BS"/>
</dbReference>
<dbReference type="InterPro" id="IPR011009">
    <property type="entry name" value="Kinase-like_dom_sf"/>
</dbReference>
<evidence type="ECO:0000313" key="13">
    <source>
        <dbReference type="EMBL" id="OAF66798.1"/>
    </source>
</evidence>
<dbReference type="GO" id="GO:0005634">
    <property type="term" value="C:nucleus"/>
    <property type="evidence" value="ECO:0007669"/>
    <property type="project" value="TreeGrafter"/>
</dbReference>
<comment type="catalytic activity">
    <reaction evidence="8">
        <text>L-threonyl-[protein] + ATP = O-phospho-L-threonyl-[protein] + ADP + H(+)</text>
        <dbReference type="Rhea" id="RHEA:46608"/>
        <dbReference type="Rhea" id="RHEA-COMP:11060"/>
        <dbReference type="Rhea" id="RHEA-COMP:11605"/>
        <dbReference type="ChEBI" id="CHEBI:15378"/>
        <dbReference type="ChEBI" id="CHEBI:30013"/>
        <dbReference type="ChEBI" id="CHEBI:30616"/>
        <dbReference type="ChEBI" id="CHEBI:61977"/>
        <dbReference type="ChEBI" id="CHEBI:456216"/>
        <dbReference type="EC" id="2.7.11.22"/>
    </reaction>
</comment>
<evidence type="ECO:0000256" key="11">
    <source>
        <dbReference type="RuleBase" id="RU000304"/>
    </source>
</evidence>
<name>A0A177AXQ6_9BILA</name>
<dbReference type="GO" id="GO:0000082">
    <property type="term" value="P:G1/S transition of mitotic cell cycle"/>
    <property type="evidence" value="ECO:0007669"/>
    <property type="project" value="TreeGrafter"/>
</dbReference>
<keyword evidence="6" id="KW-0418">Kinase</keyword>
<comment type="caution">
    <text evidence="13">The sequence shown here is derived from an EMBL/GenBank/DDBJ whole genome shotgun (WGS) entry which is preliminary data.</text>
</comment>
<keyword evidence="7 10" id="KW-0067">ATP-binding</keyword>
<dbReference type="Proteomes" id="UP000078046">
    <property type="component" value="Unassembled WGS sequence"/>
</dbReference>
<keyword evidence="5 10" id="KW-0547">Nucleotide-binding</keyword>
<keyword evidence="3 11" id="KW-0723">Serine/threonine-protein kinase</keyword>
<gene>
    <name evidence="13" type="ORF">A3Q56_05355</name>
</gene>
<dbReference type="OrthoDB" id="1732493at2759"/>
<dbReference type="GO" id="GO:0005737">
    <property type="term" value="C:cytoplasm"/>
    <property type="evidence" value="ECO:0007669"/>
    <property type="project" value="TreeGrafter"/>
</dbReference>
<feature type="binding site" evidence="10">
    <location>
        <position position="31"/>
    </location>
    <ligand>
        <name>ATP</name>
        <dbReference type="ChEBI" id="CHEBI:30616"/>
    </ligand>
</feature>
<dbReference type="AlphaFoldDB" id="A0A177AXQ6"/>
<dbReference type="InterPro" id="IPR050108">
    <property type="entry name" value="CDK"/>
</dbReference>
<evidence type="ECO:0000256" key="5">
    <source>
        <dbReference type="ARBA" id="ARBA00022741"/>
    </source>
</evidence>
<dbReference type="GO" id="GO:0010389">
    <property type="term" value="P:regulation of G2/M transition of mitotic cell cycle"/>
    <property type="evidence" value="ECO:0007669"/>
    <property type="project" value="TreeGrafter"/>
</dbReference>
<sequence length="298" mass="34612">MFETIAKIGEGAYGVVFKARNKENGGVVALKRMKINVDSEGVPCSAIREVSLLKELDHINIVRLLDVVTTRTKLYMVFEFLDYDLKKYMNEMTDKYMPKDLVKSYMCQICTGISYCHTHRILHRDLKPQNLLLNTEGILKIADFGLSRVFTLPTRPYTNEVVTLWYRAPEILFGSKEYTPSVDVWSIGCLFYEMTNSTPLFPGDSEIDQLYRIFRTLGTPNEEIWPGMSELNYFEKSFPTWSNTNVHETLNVNNRFCKNSFSILMNILQYNPDERTSTICILQHPYLKNCKIIKPEKF</sequence>
<dbReference type="SMART" id="SM00220">
    <property type="entry name" value="S_TKc"/>
    <property type="match status" value="1"/>
</dbReference>
<proteinExistence type="inferred from homology"/>
<dbReference type="GO" id="GO:0000307">
    <property type="term" value="C:cyclin-dependent protein kinase holoenzyme complex"/>
    <property type="evidence" value="ECO:0007669"/>
    <property type="project" value="TreeGrafter"/>
</dbReference>
<organism evidence="13 14">
    <name type="scientific">Intoshia linei</name>
    <dbReference type="NCBI Taxonomy" id="1819745"/>
    <lineage>
        <taxon>Eukaryota</taxon>
        <taxon>Metazoa</taxon>
        <taxon>Spiralia</taxon>
        <taxon>Lophotrochozoa</taxon>
        <taxon>Mesozoa</taxon>
        <taxon>Orthonectida</taxon>
        <taxon>Rhopaluridae</taxon>
        <taxon>Intoshia</taxon>
    </lineage>
</organism>
<protein>
    <recommendedName>
        <fullName evidence="2">cyclin-dependent kinase</fullName>
        <ecNumber evidence="2">2.7.11.22</ecNumber>
    </recommendedName>
</protein>
<evidence type="ECO:0000256" key="4">
    <source>
        <dbReference type="ARBA" id="ARBA00022679"/>
    </source>
</evidence>
<dbReference type="CDD" id="cd07829">
    <property type="entry name" value="STKc_CDK_like"/>
    <property type="match status" value="1"/>
</dbReference>
<dbReference type="GO" id="GO:0030332">
    <property type="term" value="F:cyclin binding"/>
    <property type="evidence" value="ECO:0007669"/>
    <property type="project" value="TreeGrafter"/>
</dbReference>
<dbReference type="InterPro" id="IPR000719">
    <property type="entry name" value="Prot_kinase_dom"/>
</dbReference>
<evidence type="ECO:0000259" key="12">
    <source>
        <dbReference type="PROSITE" id="PS50011"/>
    </source>
</evidence>
<dbReference type="Pfam" id="PF00069">
    <property type="entry name" value="Pkinase"/>
    <property type="match status" value="1"/>
</dbReference>
<evidence type="ECO:0000256" key="1">
    <source>
        <dbReference type="ARBA" id="ARBA00006485"/>
    </source>
</evidence>
<dbReference type="GO" id="GO:0005524">
    <property type="term" value="F:ATP binding"/>
    <property type="evidence" value="ECO:0007669"/>
    <property type="project" value="UniProtKB-UniRule"/>
</dbReference>
<evidence type="ECO:0000256" key="3">
    <source>
        <dbReference type="ARBA" id="ARBA00022527"/>
    </source>
</evidence>
<comment type="similarity">
    <text evidence="1">Belongs to the protein kinase superfamily. CMGC Ser/Thr protein kinase family. CDC2/CDKX subfamily.</text>
</comment>
<keyword evidence="14" id="KW-1185">Reference proteome</keyword>
<dbReference type="EC" id="2.7.11.22" evidence="2"/>
<evidence type="ECO:0000256" key="10">
    <source>
        <dbReference type="PROSITE-ProRule" id="PRU10141"/>
    </source>
</evidence>
<dbReference type="GO" id="GO:0010468">
    <property type="term" value="P:regulation of gene expression"/>
    <property type="evidence" value="ECO:0007669"/>
    <property type="project" value="TreeGrafter"/>
</dbReference>
<evidence type="ECO:0000256" key="8">
    <source>
        <dbReference type="ARBA" id="ARBA00047811"/>
    </source>
</evidence>
<comment type="catalytic activity">
    <reaction evidence="9">
        <text>L-seryl-[protein] + ATP = O-phospho-L-seryl-[protein] + ADP + H(+)</text>
        <dbReference type="Rhea" id="RHEA:17989"/>
        <dbReference type="Rhea" id="RHEA-COMP:9863"/>
        <dbReference type="Rhea" id="RHEA-COMP:11604"/>
        <dbReference type="ChEBI" id="CHEBI:15378"/>
        <dbReference type="ChEBI" id="CHEBI:29999"/>
        <dbReference type="ChEBI" id="CHEBI:30616"/>
        <dbReference type="ChEBI" id="CHEBI:83421"/>
        <dbReference type="ChEBI" id="CHEBI:456216"/>
        <dbReference type="EC" id="2.7.11.22"/>
    </reaction>
</comment>
<dbReference type="PANTHER" id="PTHR24056:SF254">
    <property type="entry name" value="CYCLIN-DEPENDENT KINASE 2"/>
    <property type="match status" value="1"/>
</dbReference>
<dbReference type="FunFam" id="3.30.200.20:FF:000927">
    <property type="entry name" value="Cyclin-dependent kinase 2"/>
    <property type="match status" value="1"/>
</dbReference>
<dbReference type="PROSITE" id="PS00108">
    <property type="entry name" value="PROTEIN_KINASE_ST"/>
    <property type="match status" value="1"/>
</dbReference>
<dbReference type="PANTHER" id="PTHR24056">
    <property type="entry name" value="CELL DIVISION PROTEIN KINASE"/>
    <property type="match status" value="1"/>
</dbReference>
<dbReference type="EMBL" id="LWCA01000826">
    <property type="protein sequence ID" value="OAF66798.1"/>
    <property type="molecule type" value="Genomic_DNA"/>
</dbReference>
<dbReference type="PROSITE" id="PS50011">
    <property type="entry name" value="PROTEIN_KINASE_DOM"/>
    <property type="match status" value="1"/>
</dbReference>
<evidence type="ECO:0000256" key="7">
    <source>
        <dbReference type="ARBA" id="ARBA00022840"/>
    </source>
</evidence>
<dbReference type="InterPro" id="IPR008271">
    <property type="entry name" value="Ser/Thr_kinase_AS"/>
</dbReference>